<keyword evidence="4 6" id="KW-0378">Hydrolase</keyword>
<dbReference type="Gene3D" id="1.10.150.80">
    <property type="entry name" value="HRDC domain"/>
    <property type="match status" value="1"/>
</dbReference>
<dbReference type="InterPro" id="IPR051086">
    <property type="entry name" value="RNase_D-like"/>
</dbReference>
<keyword evidence="5 6" id="KW-0269">Exonuclease</keyword>
<evidence type="ECO:0000256" key="4">
    <source>
        <dbReference type="ARBA" id="ARBA00022801"/>
    </source>
</evidence>
<evidence type="ECO:0000313" key="9">
    <source>
        <dbReference type="Proteomes" id="UP000077628"/>
    </source>
</evidence>
<dbReference type="Pfam" id="PF01612">
    <property type="entry name" value="DNA_pol_A_exo1"/>
    <property type="match status" value="1"/>
</dbReference>
<sequence length="384" mass="43818">MTIQYIDTPEQLQALCVQIGRHDWIALDTEFLREKTYYPKFCLLQIATPDWVACIDPLAIADLSPLFEAIYNPAIVKVLHSCRQDLEIFYQLSGKIPMPVFDTQIAAPLLGFQENPGYAMLVSSFLNVNLSKAHTRTDWSVRPLSPEQIEYAADDVIYLCKIYTLMCDQLDKLGRLDWLNADFALLNNPELYQLSPENAWLRIRGKNKLTGKQLSIMQALTEWRERTAQQENKPRNWLLADDMLLELAKLQPVTVADLAKVRNIGERTVNRYGKTLCELIDVARQRPPKPLVEKGKPQKKTQQTEAILDVLGAVVRIRAEENSLNPIILATRNDLEQLLAGDDDCLLLQGWRYNMAGRELQGLLRGDYRLRLRDDAVEISPVSA</sequence>
<dbReference type="RefSeq" id="WP_064031541.1">
    <property type="nucleotide sequence ID" value="NZ_LUUK01000225.1"/>
</dbReference>
<dbReference type="GO" id="GO:0042780">
    <property type="term" value="P:tRNA 3'-end processing"/>
    <property type="evidence" value="ECO:0007669"/>
    <property type="project" value="UniProtKB-UniRule"/>
</dbReference>
<dbReference type="InterPro" id="IPR006292">
    <property type="entry name" value="RNase_D"/>
</dbReference>
<dbReference type="InterPro" id="IPR044876">
    <property type="entry name" value="HRDC_dom_sf"/>
</dbReference>
<comment type="function">
    <text evidence="6">Exonuclease involved in the 3' processing of various precursor tRNAs. Initiates hydrolysis at the 3'-terminus of an RNA molecule and releases 5'-mononucleotides.</text>
</comment>
<dbReference type="PANTHER" id="PTHR47649:SF1">
    <property type="entry name" value="RIBONUCLEASE D"/>
    <property type="match status" value="1"/>
</dbReference>
<feature type="domain" description="HRDC" evidence="7">
    <location>
        <begin position="210"/>
        <end position="290"/>
    </location>
</feature>
<evidence type="ECO:0000256" key="3">
    <source>
        <dbReference type="ARBA" id="ARBA00022722"/>
    </source>
</evidence>
<dbReference type="SMART" id="SM00474">
    <property type="entry name" value="35EXOc"/>
    <property type="match status" value="1"/>
</dbReference>
<dbReference type="InterPro" id="IPR002121">
    <property type="entry name" value="HRDC_dom"/>
</dbReference>
<proteinExistence type="inferred from homology"/>
<dbReference type="NCBIfam" id="TIGR01388">
    <property type="entry name" value="rnd"/>
    <property type="match status" value="1"/>
</dbReference>
<dbReference type="EMBL" id="LUUK01000225">
    <property type="protein sequence ID" value="OAI11941.1"/>
    <property type="molecule type" value="Genomic_DNA"/>
</dbReference>
<evidence type="ECO:0000256" key="6">
    <source>
        <dbReference type="HAMAP-Rule" id="MF_01899"/>
    </source>
</evidence>
<dbReference type="STRING" id="702114.A1355_14920"/>
<keyword evidence="2 6" id="KW-0819">tRNA processing</keyword>
<evidence type="ECO:0000313" key="8">
    <source>
        <dbReference type="EMBL" id="OAI11941.1"/>
    </source>
</evidence>
<dbReference type="GO" id="GO:0008408">
    <property type="term" value="F:3'-5' exonuclease activity"/>
    <property type="evidence" value="ECO:0007669"/>
    <property type="project" value="InterPro"/>
</dbReference>
<comment type="subcellular location">
    <subcellularLocation>
        <location evidence="6">Cytoplasm</location>
    </subcellularLocation>
</comment>
<dbReference type="Pfam" id="PF00570">
    <property type="entry name" value="HRDC"/>
    <property type="match status" value="1"/>
</dbReference>
<keyword evidence="9" id="KW-1185">Reference proteome</keyword>
<dbReference type="InterPro" id="IPR002562">
    <property type="entry name" value="3'-5'_exonuclease_dom"/>
</dbReference>
<dbReference type="GO" id="GO:0000166">
    <property type="term" value="F:nucleotide binding"/>
    <property type="evidence" value="ECO:0007669"/>
    <property type="project" value="InterPro"/>
</dbReference>
<dbReference type="CDD" id="cd06142">
    <property type="entry name" value="RNaseD_exo"/>
    <property type="match status" value="1"/>
</dbReference>
<dbReference type="SUPFAM" id="SSF47819">
    <property type="entry name" value="HRDC-like"/>
    <property type="match status" value="2"/>
</dbReference>
<dbReference type="OrthoDB" id="9800549at2"/>
<gene>
    <name evidence="6" type="primary">rnd</name>
    <name evidence="8" type="ORF">A1355_14920</name>
</gene>
<dbReference type="HAMAP" id="MF_01899">
    <property type="entry name" value="RNase_D"/>
    <property type="match status" value="1"/>
</dbReference>
<evidence type="ECO:0000256" key="1">
    <source>
        <dbReference type="ARBA" id="ARBA00022490"/>
    </source>
</evidence>
<dbReference type="GO" id="GO:0005737">
    <property type="term" value="C:cytoplasm"/>
    <property type="evidence" value="ECO:0007669"/>
    <property type="project" value="UniProtKB-SubCell"/>
</dbReference>
<evidence type="ECO:0000256" key="2">
    <source>
        <dbReference type="ARBA" id="ARBA00022694"/>
    </source>
</evidence>
<dbReference type="InterPro" id="IPR036397">
    <property type="entry name" value="RNaseH_sf"/>
</dbReference>
<dbReference type="Proteomes" id="UP000077628">
    <property type="component" value="Unassembled WGS sequence"/>
</dbReference>
<dbReference type="EC" id="3.1.13.5" evidence="6"/>
<dbReference type="PROSITE" id="PS50967">
    <property type="entry name" value="HRDC"/>
    <property type="match status" value="1"/>
</dbReference>
<comment type="cofactor">
    <cofactor evidence="6">
        <name>a divalent metal cation</name>
        <dbReference type="ChEBI" id="CHEBI:60240"/>
    </cofactor>
</comment>
<keyword evidence="1 6" id="KW-0963">Cytoplasm</keyword>
<comment type="catalytic activity">
    <reaction evidence="6">
        <text>Exonucleolytic cleavage that removes extra residues from the 3'-terminus of tRNA to produce 5'-mononucleotides.</text>
        <dbReference type="EC" id="3.1.13.5"/>
    </reaction>
</comment>
<keyword evidence="3 6" id="KW-0540">Nuclease</keyword>
<comment type="similarity">
    <text evidence="6">Belongs to the RNase D family.</text>
</comment>
<dbReference type="AlphaFoldDB" id="A0A177N265"/>
<dbReference type="Gene3D" id="3.30.420.10">
    <property type="entry name" value="Ribonuclease H-like superfamily/Ribonuclease H"/>
    <property type="match status" value="1"/>
</dbReference>
<dbReference type="SMART" id="SM00341">
    <property type="entry name" value="HRDC"/>
    <property type="match status" value="1"/>
</dbReference>
<dbReference type="PANTHER" id="PTHR47649">
    <property type="entry name" value="RIBONUCLEASE D"/>
    <property type="match status" value="1"/>
</dbReference>
<dbReference type="SUPFAM" id="SSF53098">
    <property type="entry name" value="Ribonuclease H-like"/>
    <property type="match status" value="1"/>
</dbReference>
<accession>A0A177N265</accession>
<evidence type="ECO:0000256" key="5">
    <source>
        <dbReference type="ARBA" id="ARBA00022839"/>
    </source>
</evidence>
<evidence type="ECO:0000259" key="7">
    <source>
        <dbReference type="PROSITE" id="PS50967"/>
    </source>
</evidence>
<dbReference type="GO" id="GO:0033890">
    <property type="term" value="F:ribonuclease D activity"/>
    <property type="evidence" value="ECO:0007669"/>
    <property type="project" value="UniProtKB-UniRule"/>
</dbReference>
<dbReference type="GO" id="GO:0003676">
    <property type="term" value="F:nucleic acid binding"/>
    <property type="evidence" value="ECO:0007669"/>
    <property type="project" value="InterPro"/>
</dbReference>
<reference evidence="9" key="1">
    <citation type="submission" date="2016-03" db="EMBL/GenBank/DDBJ databases">
        <authorList>
            <person name="Heylen K."/>
            <person name="De Vos P."/>
            <person name="Vekeman B."/>
        </authorList>
    </citation>
    <scope>NUCLEOTIDE SEQUENCE [LARGE SCALE GENOMIC DNA]</scope>
    <source>
        <strain evidence="9">R-45383</strain>
    </source>
</reference>
<comment type="caution">
    <text evidence="8">The sequence shown here is derived from an EMBL/GenBank/DDBJ whole genome shotgun (WGS) entry which is preliminary data.</text>
</comment>
<dbReference type="InterPro" id="IPR012337">
    <property type="entry name" value="RNaseH-like_sf"/>
</dbReference>
<dbReference type="InterPro" id="IPR010997">
    <property type="entry name" value="HRDC-like_sf"/>
</dbReference>
<protein>
    <recommendedName>
        <fullName evidence="6">Ribonuclease D</fullName>
        <shortName evidence="6">RNase D</shortName>
        <ecNumber evidence="6">3.1.13.5</ecNumber>
    </recommendedName>
</protein>
<organism evidence="8 9">
    <name type="scientific">Methylomonas koyamae</name>
    <dbReference type="NCBI Taxonomy" id="702114"/>
    <lineage>
        <taxon>Bacteria</taxon>
        <taxon>Pseudomonadati</taxon>
        <taxon>Pseudomonadota</taxon>
        <taxon>Gammaproteobacteria</taxon>
        <taxon>Methylococcales</taxon>
        <taxon>Methylococcaceae</taxon>
        <taxon>Methylomonas</taxon>
    </lineage>
</organism>
<name>A0A177N265_9GAMM</name>